<dbReference type="AlphaFoldDB" id="A0A2T5FZC2"/>
<proteinExistence type="predicted"/>
<evidence type="ECO:0000313" key="2">
    <source>
        <dbReference type="Proteomes" id="UP000244162"/>
    </source>
</evidence>
<evidence type="ECO:0000313" key="1">
    <source>
        <dbReference type="EMBL" id="PTQ12017.1"/>
    </source>
</evidence>
<dbReference type="OrthoDB" id="7428487at2"/>
<name>A0A2T5FZC2_9SPHN</name>
<accession>A0A2T5FZC2</accession>
<protein>
    <recommendedName>
        <fullName evidence="3">WYL domain-containing protein</fullName>
    </recommendedName>
</protein>
<reference evidence="1 2" key="1">
    <citation type="submission" date="2017-09" db="EMBL/GenBank/DDBJ databases">
        <title>Sphingomonas panjinensis sp.nov., isolated from oil-contaminated soil.</title>
        <authorList>
            <person name="Wang L."/>
            <person name="Chen L."/>
        </authorList>
    </citation>
    <scope>NUCLEOTIDE SEQUENCE [LARGE SCALE GENOMIC DNA]</scope>
    <source>
        <strain evidence="1 2">FW-11</strain>
    </source>
</reference>
<dbReference type="EMBL" id="NWBU01000005">
    <property type="protein sequence ID" value="PTQ12017.1"/>
    <property type="molecule type" value="Genomic_DNA"/>
</dbReference>
<gene>
    <name evidence="1" type="ORF">CLG96_05400</name>
</gene>
<comment type="caution">
    <text evidence="1">The sequence shown here is derived from an EMBL/GenBank/DDBJ whole genome shotgun (WGS) entry which is preliminary data.</text>
</comment>
<evidence type="ECO:0008006" key="3">
    <source>
        <dbReference type="Google" id="ProtNLM"/>
    </source>
</evidence>
<dbReference type="Proteomes" id="UP000244162">
    <property type="component" value="Unassembled WGS sequence"/>
</dbReference>
<keyword evidence="2" id="KW-1185">Reference proteome</keyword>
<organism evidence="1 2">
    <name type="scientific">Sphingomonas oleivorans</name>
    <dbReference type="NCBI Taxonomy" id="1735121"/>
    <lineage>
        <taxon>Bacteria</taxon>
        <taxon>Pseudomonadati</taxon>
        <taxon>Pseudomonadota</taxon>
        <taxon>Alphaproteobacteria</taxon>
        <taxon>Sphingomonadales</taxon>
        <taxon>Sphingomonadaceae</taxon>
        <taxon>Sphingomonas</taxon>
    </lineage>
</organism>
<dbReference type="RefSeq" id="WP_107966880.1">
    <property type="nucleotide sequence ID" value="NZ_NWBU01000005.1"/>
</dbReference>
<sequence length="101" mass="11511">MQTNKLLLEAIALRKCVEATYNRMFVKLAPHILYTRHDEVFVDAVTVERDGQPPREIKLGTFKLAGLTGLAFADQRFQPEPTFDPNDRKYAGVTLFAVETR</sequence>